<accession>A0ABQ4KP19</accession>
<feature type="domain" description="Major facilitator superfamily (MFS) profile" evidence="8">
    <location>
        <begin position="4"/>
        <end position="394"/>
    </location>
</feature>
<dbReference type="InterPro" id="IPR020846">
    <property type="entry name" value="MFS_dom"/>
</dbReference>
<dbReference type="InterPro" id="IPR036259">
    <property type="entry name" value="MFS_trans_sf"/>
</dbReference>
<feature type="transmembrane region" description="Helical" evidence="7">
    <location>
        <begin position="94"/>
        <end position="117"/>
    </location>
</feature>
<feature type="transmembrane region" description="Helical" evidence="7">
    <location>
        <begin position="42"/>
        <end position="62"/>
    </location>
</feature>
<evidence type="ECO:0000256" key="2">
    <source>
        <dbReference type="ARBA" id="ARBA00008335"/>
    </source>
</evidence>
<dbReference type="PANTHER" id="PTHR23514:SF3">
    <property type="entry name" value="BYPASS OF STOP CODON PROTEIN 6"/>
    <property type="match status" value="1"/>
</dbReference>
<dbReference type="RefSeq" id="WP_212967410.1">
    <property type="nucleotide sequence ID" value="NZ_BORB01000055.1"/>
</dbReference>
<dbReference type="InterPro" id="IPR011701">
    <property type="entry name" value="MFS"/>
</dbReference>
<sequence>MKKFIWIACLIYCLNGFGHIIIGTILEPMVASYGIQYGDGGQLIMNQFLGFLVGVLVAPFLVNGLGRRMTLLIALLSFAVSQFIFGSLPNWNLLLFVAPFAGAGIGIGETVVAALIVAHLKEKKASTLILVEVFFGVGALLIPVISAFLISRNIWNLSFSFVACVTTITLLIWFFSSFGEMDSVLKKQPKKVDENGKKPEKLRYTRKQIPIVTIGAVFFFMYVGAEMVLPNYLPTILHKTTQLDASSLALSITVFWLAMTIGRMLMTFIVDRIGYTKLFVVSCIGQFLGLFVFALSPSIWISYGAIFFTGLLMGGIFSIGLLIINDTSQGHEERTTSLLVALGGLGGAILPKIVGELIDRFAISVTLWTMVGFAFILVSLMGVIFYLKNKSEVREDKKQVSSKMNRSLL</sequence>
<reference evidence="9 10" key="1">
    <citation type="submission" date="2021-03" db="EMBL/GenBank/DDBJ databases">
        <title>Antimicrobial resistance genes in bacteria isolated from Japanese honey, and their potential for conferring macrolide and lincosamide resistance in the American foulbrood pathogen Paenibacillus larvae.</title>
        <authorList>
            <person name="Okamoto M."/>
            <person name="Kumagai M."/>
            <person name="Kanamori H."/>
            <person name="Takamatsu D."/>
        </authorList>
    </citation>
    <scope>NUCLEOTIDE SEQUENCE [LARGE SCALE GENOMIC DNA]</scope>
    <source>
        <strain evidence="9 10">J8TS2</strain>
    </source>
</reference>
<evidence type="ECO:0000256" key="5">
    <source>
        <dbReference type="ARBA" id="ARBA00022989"/>
    </source>
</evidence>
<dbReference type="PROSITE" id="PS50850">
    <property type="entry name" value="MFS"/>
    <property type="match status" value="1"/>
</dbReference>
<keyword evidence="5 7" id="KW-1133">Transmembrane helix</keyword>
<evidence type="ECO:0000313" key="10">
    <source>
        <dbReference type="Proteomes" id="UP000679950"/>
    </source>
</evidence>
<protein>
    <submittedName>
        <fullName evidence="9">MFS transporter</fullName>
    </submittedName>
</protein>
<keyword evidence="6 7" id="KW-0472">Membrane</keyword>
<evidence type="ECO:0000259" key="8">
    <source>
        <dbReference type="PROSITE" id="PS50850"/>
    </source>
</evidence>
<dbReference type="PANTHER" id="PTHR23514">
    <property type="entry name" value="BYPASS OF STOP CODON PROTEIN 6"/>
    <property type="match status" value="1"/>
</dbReference>
<organism evidence="9 10">
    <name type="scientific">Lederbergia ruris</name>
    <dbReference type="NCBI Taxonomy" id="217495"/>
    <lineage>
        <taxon>Bacteria</taxon>
        <taxon>Bacillati</taxon>
        <taxon>Bacillota</taxon>
        <taxon>Bacilli</taxon>
        <taxon>Bacillales</taxon>
        <taxon>Bacillaceae</taxon>
        <taxon>Lederbergia</taxon>
    </lineage>
</organism>
<keyword evidence="4 7" id="KW-0812">Transmembrane</keyword>
<dbReference type="InterPro" id="IPR051788">
    <property type="entry name" value="MFS_Transporter"/>
</dbReference>
<keyword evidence="3" id="KW-0813">Transport</keyword>
<feature type="transmembrane region" description="Helical" evidence="7">
    <location>
        <begin position="208"/>
        <end position="225"/>
    </location>
</feature>
<feature type="transmembrane region" description="Helical" evidence="7">
    <location>
        <begin position="69"/>
        <end position="88"/>
    </location>
</feature>
<feature type="transmembrane region" description="Helical" evidence="7">
    <location>
        <begin position="157"/>
        <end position="178"/>
    </location>
</feature>
<evidence type="ECO:0000256" key="4">
    <source>
        <dbReference type="ARBA" id="ARBA00022692"/>
    </source>
</evidence>
<evidence type="ECO:0000256" key="7">
    <source>
        <dbReference type="SAM" id="Phobius"/>
    </source>
</evidence>
<evidence type="ECO:0000313" key="9">
    <source>
        <dbReference type="EMBL" id="GIN59688.1"/>
    </source>
</evidence>
<dbReference type="EMBL" id="BORB01000055">
    <property type="protein sequence ID" value="GIN59688.1"/>
    <property type="molecule type" value="Genomic_DNA"/>
</dbReference>
<gene>
    <name evidence="9" type="ORF">J8TS2_40070</name>
</gene>
<dbReference type="Gene3D" id="1.20.1250.20">
    <property type="entry name" value="MFS general substrate transporter like domains"/>
    <property type="match status" value="2"/>
</dbReference>
<keyword evidence="10" id="KW-1185">Reference proteome</keyword>
<evidence type="ECO:0000256" key="1">
    <source>
        <dbReference type="ARBA" id="ARBA00004651"/>
    </source>
</evidence>
<feature type="transmembrane region" description="Helical" evidence="7">
    <location>
        <begin position="336"/>
        <end position="355"/>
    </location>
</feature>
<proteinExistence type="inferred from homology"/>
<comment type="subcellular location">
    <subcellularLocation>
        <location evidence="1">Cell membrane</location>
        <topology evidence="1">Multi-pass membrane protein</topology>
    </subcellularLocation>
</comment>
<dbReference type="Pfam" id="PF07690">
    <property type="entry name" value="MFS_1"/>
    <property type="match status" value="1"/>
</dbReference>
<dbReference type="Proteomes" id="UP000679950">
    <property type="component" value="Unassembled WGS sequence"/>
</dbReference>
<name>A0ABQ4KP19_9BACI</name>
<feature type="transmembrane region" description="Helical" evidence="7">
    <location>
        <begin position="301"/>
        <end position="324"/>
    </location>
</feature>
<feature type="transmembrane region" description="Helical" evidence="7">
    <location>
        <begin position="129"/>
        <end position="151"/>
    </location>
</feature>
<evidence type="ECO:0000256" key="6">
    <source>
        <dbReference type="ARBA" id="ARBA00023136"/>
    </source>
</evidence>
<comment type="similarity">
    <text evidence="2">Belongs to the major facilitator superfamily.</text>
</comment>
<feature type="transmembrane region" description="Helical" evidence="7">
    <location>
        <begin position="278"/>
        <end position="295"/>
    </location>
</feature>
<evidence type="ECO:0000256" key="3">
    <source>
        <dbReference type="ARBA" id="ARBA00022448"/>
    </source>
</evidence>
<comment type="caution">
    <text evidence="9">The sequence shown here is derived from an EMBL/GenBank/DDBJ whole genome shotgun (WGS) entry which is preliminary data.</text>
</comment>
<feature type="transmembrane region" description="Helical" evidence="7">
    <location>
        <begin position="245"/>
        <end position="266"/>
    </location>
</feature>
<dbReference type="SUPFAM" id="SSF103473">
    <property type="entry name" value="MFS general substrate transporter"/>
    <property type="match status" value="1"/>
</dbReference>
<feature type="transmembrane region" description="Helical" evidence="7">
    <location>
        <begin position="361"/>
        <end position="387"/>
    </location>
</feature>